<keyword evidence="1" id="KW-0812">Transmembrane</keyword>
<evidence type="ECO:0000313" key="5">
    <source>
        <dbReference type="Proteomes" id="UP000190130"/>
    </source>
</evidence>
<dbReference type="OrthoDB" id="7375605at2"/>
<evidence type="ECO:0000313" key="2">
    <source>
        <dbReference type="EMBL" id="KQK28238.1"/>
    </source>
</evidence>
<reference evidence="2 4" key="1">
    <citation type="submission" date="2015-10" db="EMBL/GenBank/DDBJ databases">
        <title>Draft genome of Bosea thiooxidans.</title>
        <authorList>
            <person name="Wang X."/>
        </authorList>
    </citation>
    <scope>NUCLEOTIDE SEQUENCE [LARGE SCALE GENOMIC DNA]</scope>
    <source>
        <strain evidence="2 4">CGMCC 9174</strain>
    </source>
</reference>
<name>A0A0Q3PER1_9HYPH</name>
<evidence type="ECO:0000313" key="3">
    <source>
        <dbReference type="EMBL" id="SKB47474.1"/>
    </source>
</evidence>
<dbReference type="Proteomes" id="UP000051562">
    <property type="component" value="Unassembled WGS sequence"/>
</dbReference>
<protein>
    <recommendedName>
        <fullName evidence="6">SxtJ</fullName>
    </recommendedName>
</protein>
<dbReference type="STRING" id="53254.SAMN05660750_00878"/>
<dbReference type="Pfam" id="PF19588">
    <property type="entry name" value="SxtJ"/>
    <property type="match status" value="1"/>
</dbReference>
<dbReference type="InterPro" id="IPR045781">
    <property type="entry name" value="SxtJ"/>
</dbReference>
<feature type="transmembrane region" description="Helical" evidence="1">
    <location>
        <begin position="21"/>
        <end position="38"/>
    </location>
</feature>
<sequence length="139" mass="15283">MSDFQRRGPEETVNKSSERQFGLVMAGFFAILALLALWRGHGGFALGWSSAAAVFAGAALLVPALLKPLNALWFRFGLLLHKIMTPLIMGAMFFLVFTPIALIMRLFGKRPIPPGFDRGAQSYWIARDPAGPGPMTKQY</sequence>
<organism evidence="2 4">
    <name type="scientific">Bosea thiooxidans</name>
    <dbReference type="NCBI Taxonomy" id="53254"/>
    <lineage>
        <taxon>Bacteria</taxon>
        <taxon>Pseudomonadati</taxon>
        <taxon>Pseudomonadota</taxon>
        <taxon>Alphaproteobacteria</taxon>
        <taxon>Hyphomicrobiales</taxon>
        <taxon>Boseaceae</taxon>
        <taxon>Bosea</taxon>
    </lineage>
</organism>
<feature type="transmembrane region" description="Helical" evidence="1">
    <location>
        <begin position="87"/>
        <end position="107"/>
    </location>
</feature>
<feature type="transmembrane region" description="Helical" evidence="1">
    <location>
        <begin position="44"/>
        <end position="66"/>
    </location>
</feature>
<evidence type="ECO:0000313" key="4">
    <source>
        <dbReference type="Proteomes" id="UP000051562"/>
    </source>
</evidence>
<dbReference type="EMBL" id="FUYX01000002">
    <property type="protein sequence ID" value="SKB47474.1"/>
    <property type="molecule type" value="Genomic_DNA"/>
</dbReference>
<dbReference type="RefSeq" id="WP_055730538.1">
    <property type="nucleotide sequence ID" value="NZ_FUYX01000002.1"/>
</dbReference>
<dbReference type="AlphaFoldDB" id="A0A0Q3PER1"/>
<proteinExistence type="predicted"/>
<keyword evidence="4" id="KW-1185">Reference proteome</keyword>
<evidence type="ECO:0008006" key="6">
    <source>
        <dbReference type="Google" id="ProtNLM"/>
    </source>
</evidence>
<gene>
    <name evidence="2" type="ORF">ARD30_23195</name>
    <name evidence="3" type="ORF">SAMN05660750_00878</name>
</gene>
<keyword evidence="1" id="KW-0472">Membrane</keyword>
<dbReference type="EMBL" id="LMAR01000080">
    <property type="protein sequence ID" value="KQK28238.1"/>
    <property type="molecule type" value="Genomic_DNA"/>
</dbReference>
<accession>A0A0Q3PER1</accession>
<reference evidence="3 5" key="2">
    <citation type="submission" date="2017-02" db="EMBL/GenBank/DDBJ databases">
        <authorList>
            <person name="Peterson S.W."/>
        </authorList>
    </citation>
    <scope>NUCLEOTIDE SEQUENCE [LARGE SCALE GENOMIC DNA]</scope>
    <source>
        <strain evidence="3 5">DSM 9653</strain>
    </source>
</reference>
<dbReference type="Proteomes" id="UP000190130">
    <property type="component" value="Unassembled WGS sequence"/>
</dbReference>
<evidence type="ECO:0000256" key="1">
    <source>
        <dbReference type="SAM" id="Phobius"/>
    </source>
</evidence>
<keyword evidence="1" id="KW-1133">Transmembrane helix</keyword>